<comment type="caution">
    <text evidence="1">The sequence shown here is derived from an EMBL/GenBank/DDBJ whole genome shotgun (WGS) entry which is preliminary data.</text>
</comment>
<accession>A0AAV3RMZ4</accession>
<dbReference type="Proteomes" id="UP001454036">
    <property type="component" value="Unassembled WGS sequence"/>
</dbReference>
<organism evidence="1 2">
    <name type="scientific">Lithospermum erythrorhizon</name>
    <name type="common">Purple gromwell</name>
    <name type="synonym">Lithospermum officinale var. erythrorhizon</name>
    <dbReference type="NCBI Taxonomy" id="34254"/>
    <lineage>
        <taxon>Eukaryota</taxon>
        <taxon>Viridiplantae</taxon>
        <taxon>Streptophyta</taxon>
        <taxon>Embryophyta</taxon>
        <taxon>Tracheophyta</taxon>
        <taxon>Spermatophyta</taxon>
        <taxon>Magnoliopsida</taxon>
        <taxon>eudicotyledons</taxon>
        <taxon>Gunneridae</taxon>
        <taxon>Pentapetalae</taxon>
        <taxon>asterids</taxon>
        <taxon>lamiids</taxon>
        <taxon>Boraginales</taxon>
        <taxon>Boraginaceae</taxon>
        <taxon>Boraginoideae</taxon>
        <taxon>Lithospermeae</taxon>
        <taxon>Lithospermum</taxon>
    </lineage>
</organism>
<proteinExistence type="predicted"/>
<dbReference type="EMBL" id="BAABME010010188">
    <property type="protein sequence ID" value="GAA0176540.1"/>
    <property type="molecule type" value="Genomic_DNA"/>
</dbReference>
<reference evidence="1 2" key="1">
    <citation type="submission" date="2024-01" db="EMBL/GenBank/DDBJ databases">
        <title>The complete chloroplast genome sequence of Lithospermum erythrorhizon: insights into the phylogenetic relationship among Boraginaceae species and the maternal lineages of purple gromwells.</title>
        <authorList>
            <person name="Okada T."/>
            <person name="Watanabe K."/>
        </authorList>
    </citation>
    <scope>NUCLEOTIDE SEQUENCE [LARGE SCALE GENOMIC DNA]</scope>
</reference>
<protein>
    <submittedName>
        <fullName evidence="1">Uncharacterized protein</fullName>
    </submittedName>
</protein>
<name>A0AAV3RMZ4_LITER</name>
<evidence type="ECO:0000313" key="2">
    <source>
        <dbReference type="Proteomes" id="UP001454036"/>
    </source>
</evidence>
<evidence type="ECO:0000313" key="1">
    <source>
        <dbReference type="EMBL" id="GAA0176540.1"/>
    </source>
</evidence>
<dbReference type="AlphaFoldDB" id="A0AAV3RMZ4"/>
<keyword evidence="2" id="KW-1185">Reference proteome</keyword>
<gene>
    <name evidence="1" type="ORF">LIER_29514</name>
</gene>
<sequence length="294" mass="32378">MEKTRAIEPTLKISGKFNCKHGAAALGKQEQFQQIGDTKRGIGSIVASDLGHVSSETETTYGRDLQQGIGEIGKVWLGNQNSASQIQNDSKHQDVGNETTYTPLVDPNKLSCKENKMLSLVLDYNASKMESKVKVLLNYVEDLKLKIDNADSTTIARIAASPSTKAFLKNQVKHRTFSPLPMADLVEQVDNQDPSYEHSKNVEGVGDNDNGPLVTVLPKLCYEQVSKQKAGTTTVQIAHLGEGSGIVKTNCCSLKIKGGSQQLEDEVYLLTIMAKKFIFWATLQTLRRDPQLYF</sequence>